<dbReference type="InterPro" id="IPR041373">
    <property type="entry name" value="RT_RNaseH"/>
</dbReference>
<keyword evidence="7" id="KW-0378">Hydrolase</keyword>
<evidence type="ECO:0000256" key="7">
    <source>
        <dbReference type="ARBA" id="ARBA00022801"/>
    </source>
</evidence>
<keyword evidence="4" id="KW-0540">Nuclease</keyword>
<keyword evidence="3" id="KW-0548">Nucleotidyltransferase</keyword>
<dbReference type="Pfam" id="PF17917">
    <property type="entry name" value="RT_RNaseH"/>
    <property type="match status" value="1"/>
</dbReference>
<evidence type="ECO:0000313" key="12">
    <source>
        <dbReference type="Proteomes" id="UP001148838"/>
    </source>
</evidence>
<keyword evidence="5" id="KW-0064">Aspartyl protease</keyword>
<dbReference type="Gene3D" id="3.30.70.270">
    <property type="match status" value="1"/>
</dbReference>
<keyword evidence="2" id="KW-0808">Transferase</keyword>
<comment type="caution">
    <text evidence="11">The sequence shown here is derived from an EMBL/GenBank/DDBJ whole genome shotgun (WGS) entry which is preliminary data.</text>
</comment>
<evidence type="ECO:0000259" key="9">
    <source>
        <dbReference type="Pfam" id="PF00078"/>
    </source>
</evidence>
<dbReference type="PANTHER" id="PTHR33064">
    <property type="entry name" value="POL PROTEIN"/>
    <property type="match status" value="1"/>
</dbReference>
<reference evidence="11 12" key="1">
    <citation type="journal article" date="2022" name="Allergy">
        <title>Genome assembly and annotation of Periplaneta americana reveal a comprehensive cockroach allergen profile.</title>
        <authorList>
            <person name="Wang L."/>
            <person name="Xiong Q."/>
            <person name="Saelim N."/>
            <person name="Wang L."/>
            <person name="Nong W."/>
            <person name="Wan A.T."/>
            <person name="Shi M."/>
            <person name="Liu X."/>
            <person name="Cao Q."/>
            <person name="Hui J.H.L."/>
            <person name="Sookrung N."/>
            <person name="Leung T.F."/>
            <person name="Tungtrongchitr A."/>
            <person name="Tsui S.K.W."/>
        </authorList>
    </citation>
    <scope>NUCLEOTIDE SEQUENCE [LARGE SCALE GENOMIC DNA]</scope>
    <source>
        <strain evidence="11">PWHHKU_190912</strain>
    </source>
</reference>
<evidence type="ECO:0008006" key="13">
    <source>
        <dbReference type="Google" id="ProtNLM"/>
    </source>
</evidence>
<evidence type="ECO:0000313" key="11">
    <source>
        <dbReference type="EMBL" id="KAJ4430298.1"/>
    </source>
</evidence>
<accession>A0ABQ8S8N5</accession>
<evidence type="ECO:0000256" key="5">
    <source>
        <dbReference type="ARBA" id="ARBA00022750"/>
    </source>
</evidence>
<evidence type="ECO:0000259" key="10">
    <source>
        <dbReference type="Pfam" id="PF17917"/>
    </source>
</evidence>
<evidence type="ECO:0000256" key="4">
    <source>
        <dbReference type="ARBA" id="ARBA00022722"/>
    </source>
</evidence>
<dbReference type="InterPro" id="IPR000477">
    <property type="entry name" value="RT_dom"/>
</dbReference>
<dbReference type="InterPro" id="IPR051320">
    <property type="entry name" value="Viral_Replic_Matur_Polypro"/>
</dbReference>
<evidence type="ECO:0000256" key="3">
    <source>
        <dbReference type="ARBA" id="ARBA00022695"/>
    </source>
</evidence>
<evidence type="ECO:0000256" key="2">
    <source>
        <dbReference type="ARBA" id="ARBA00022679"/>
    </source>
</evidence>
<gene>
    <name evidence="11" type="ORF">ANN_22511</name>
</gene>
<keyword evidence="8" id="KW-0695">RNA-directed DNA polymerase</keyword>
<dbReference type="Pfam" id="PF00078">
    <property type="entry name" value="RVT_1"/>
    <property type="match status" value="1"/>
</dbReference>
<dbReference type="EMBL" id="JAJSOF020000033">
    <property type="protein sequence ID" value="KAJ4430298.1"/>
    <property type="molecule type" value="Genomic_DNA"/>
</dbReference>
<evidence type="ECO:0000256" key="6">
    <source>
        <dbReference type="ARBA" id="ARBA00022759"/>
    </source>
</evidence>
<organism evidence="11 12">
    <name type="scientific">Periplaneta americana</name>
    <name type="common">American cockroach</name>
    <name type="synonym">Blatta americana</name>
    <dbReference type="NCBI Taxonomy" id="6978"/>
    <lineage>
        <taxon>Eukaryota</taxon>
        <taxon>Metazoa</taxon>
        <taxon>Ecdysozoa</taxon>
        <taxon>Arthropoda</taxon>
        <taxon>Hexapoda</taxon>
        <taxon>Insecta</taxon>
        <taxon>Pterygota</taxon>
        <taxon>Neoptera</taxon>
        <taxon>Polyneoptera</taxon>
        <taxon>Dictyoptera</taxon>
        <taxon>Blattodea</taxon>
        <taxon>Blattoidea</taxon>
        <taxon>Blattidae</taxon>
        <taxon>Blattinae</taxon>
        <taxon>Periplaneta</taxon>
    </lineage>
</organism>
<name>A0ABQ8S8N5_PERAM</name>
<evidence type="ECO:0000256" key="8">
    <source>
        <dbReference type="ARBA" id="ARBA00022918"/>
    </source>
</evidence>
<dbReference type="SUPFAM" id="SSF56672">
    <property type="entry name" value="DNA/RNA polymerases"/>
    <property type="match status" value="1"/>
</dbReference>
<sequence>MLGVLKINWSVVEQACSETKQDFPLVSDVLLNKLPFQNLSSVDVKFKFLFTYSDDLLIYSPDFESHVKQLRIVFERLADARLTVNPAKVKYATPTVSFLEHILSPYGIQIDPDRTQVIQDYPTPQDVKGIARFIGATDSSSSAIAAVLLQEYEGHYRPLHYVSRRLTDAELDILSLRKKH</sequence>
<dbReference type="PANTHER" id="PTHR33064:SF37">
    <property type="entry name" value="RIBONUCLEASE H"/>
    <property type="match status" value="1"/>
</dbReference>
<dbReference type="InterPro" id="IPR043128">
    <property type="entry name" value="Rev_trsase/Diguanyl_cyclase"/>
</dbReference>
<feature type="domain" description="Reverse transcriptase" evidence="9">
    <location>
        <begin position="26"/>
        <end position="99"/>
    </location>
</feature>
<dbReference type="Proteomes" id="UP001148838">
    <property type="component" value="Unassembled WGS sequence"/>
</dbReference>
<evidence type="ECO:0000256" key="1">
    <source>
        <dbReference type="ARBA" id="ARBA00022670"/>
    </source>
</evidence>
<protein>
    <recommendedName>
        <fullName evidence="13">Reverse transcriptase domain-containing protein</fullName>
    </recommendedName>
</protein>
<keyword evidence="1" id="KW-0645">Protease</keyword>
<proteinExistence type="predicted"/>
<feature type="domain" description="Reverse transcriptase RNase H-like" evidence="10">
    <location>
        <begin position="133"/>
        <end position="172"/>
    </location>
</feature>
<keyword evidence="12" id="KW-1185">Reference proteome</keyword>
<dbReference type="InterPro" id="IPR043502">
    <property type="entry name" value="DNA/RNA_pol_sf"/>
</dbReference>
<keyword evidence="6" id="KW-0255">Endonuclease</keyword>